<dbReference type="Gene3D" id="2.130.10.10">
    <property type="entry name" value="YVTN repeat-like/Quinoprotein amine dehydrogenase"/>
    <property type="match status" value="1"/>
</dbReference>
<dbReference type="InterPro" id="IPR015943">
    <property type="entry name" value="WD40/YVTN_repeat-like_dom_sf"/>
</dbReference>
<dbReference type="GO" id="GO:0072686">
    <property type="term" value="C:mitotic spindle"/>
    <property type="evidence" value="ECO:0007669"/>
    <property type="project" value="TreeGrafter"/>
</dbReference>
<dbReference type="AlphaFoldDB" id="A0AAV4PAH1"/>
<comment type="caution">
    <text evidence="1">The sequence shown here is derived from an EMBL/GenBank/DDBJ whole genome shotgun (WGS) entry which is preliminary data.</text>
</comment>
<dbReference type="GO" id="GO:0007099">
    <property type="term" value="P:centriole replication"/>
    <property type="evidence" value="ECO:0007669"/>
    <property type="project" value="TreeGrafter"/>
</dbReference>
<dbReference type="InterPro" id="IPR052779">
    <property type="entry name" value="WDR62"/>
</dbReference>
<reference evidence="1 2" key="1">
    <citation type="submission" date="2021-06" db="EMBL/GenBank/DDBJ databases">
        <title>Caerostris extrusa draft genome.</title>
        <authorList>
            <person name="Kono N."/>
            <person name="Arakawa K."/>
        </authorList>
    </citation>
    <scope>NUCLEOTIDE SEQUENCE [LARGE SCALE GENOMIC DNA]</scope>
</reference>
<protein>
    <submittedName>
        <fullName evidence="1">WD repeat-containing protein 55 homolog</fullName>
    </submittedName>
</protein>
<keyword evidence="2" id="KW-1185">Reference proteome</keyword>
<accession>A0AAV4PAH1</accession>
<dbReference type="InterPro" id="IPR001680">
    <property type="entry name" value="WD40_rpt"/>
</dbReference>
<dbReference type="PANTHER" id="PTHR45589">
    <property type="entry name" value="WD REPEAT DOMAIN 62, ISOFORM G"/>
    <property type="match status" value="1"/>
</dbReference>
<gene>
    <name evidence="1" type="primary">mapkbp1_2</name>
    <name evidence="1" type="ORF">CEXT_256711</name>
</gene>
<sequence length="136" mass="15325">MYFLCDIDFLPAGTNEKLVNSYDGKNGVRCLKIRPDGQHLASGDRSGNVRVYDLTYLELLCKIEAHDAEVFVSGILKFRIRPHSASVVCQSRQAGPHLRCPQELLVRTDVGRPHLVCDGGQICSIRQRLVLRFLRC</sequence>
<evidence type="ECO:0000313" key="2">
    <source>
        <dbReference type="Proteomes" id="UP001054945"/>
    </source>
</evidence>
<organism evidence="1 2">
    <name type="scientific">Caerostris extrusa</name>
    <name type="common">Bark spider</name>
    <name type="synonym">Caerostris bankana</name>
    <dbReference type="NCBI Taxonomy" id="172846"/>
    <lineage>
        <taxon>Eukaryota</taxon>
        <taxon>Metazoa</taxon>
        <taxon>Ecdysozoa</taxon>
        <taxon>Arthropoda</taxon>
        <taxon>Chelicerata</taxon>
        <taxon>Arachnida</taxon>
        <taxon>Araneae</taxon>
        <taxon>Araneomorphae</taxon>
        <taxon>Entelegynae</taxon>
        <taxon>Araneoidea</taxon>
        <taxon>Araneidae</taxon>
        <taxon>Caerostris</taxon>
    </lineage>
</organism>
<dbReference type="Pfam" id="PF00400">
    <property type="entry name" value="WD40"/>
    <property type="match status" value="1"/>
</dbReference>
<dbReference type="SMART" id="SM00320">
    <property type="entry name" value="WD40"/>
    <property type="match status" value="1"/>
</dbReference>
<dbReference type="SUPFAM" id="SSF50978">
    <property type="entry name" value="WD40 repeat-like"/>
    <property type="match status" value="1"/>
</dbReference>
<dbReference type="EMBL" id="BPLR01004099">
    <property type="protein sequence ID" value="GIX92142.1"/>
    <property type="molecule type" value="Genomic_DNA"/>
</dbReference>
<dbReference type="Proteomes" id="UP001054945">
    <property type="component" value="Unassembled WGS sequence"/>
</dbReference>
<proteinExistence type="predicted"/>
<dbReference type="InterPro" id="IPR036322">
    <property type="entry name" value="WD40_repeat_dom_sf"/>
</dbReference>
<name>A0AAV4PAH1_CAEEX</name>
<dbReference type="PANTHER" id="PTHR45589:SF1">
    <property type="entry name" value="WD REPEAT DOMAIN 62, ISOFORM G"/>
    <property type="match status" value="1"/>
</dbReference>
<evidence type="ECO:0000313" key="1">
    <source>
        <dbReference type="EMBL" id="GIX92142.1"/>
    </source>
</evidence>